<feature type="transmembrane region" description="Helical" evidence="2">
    <location>
        <begin position="29"/>
        <end position="48"/>
    </location>
</feature>
<feature type="transmembrane region" description="Helical" evidence="2">
    <location>
        <begin position="376"/>
        <end position="396"/>
    </location>
</feature>
<dbReference type="GO" id="GO:0016746">
    <property type="term" value="F:acyltransferase activity"/>
    <property type="evidence" value="ECO:0007669"/>
    <property type="project" value="UniProtKB-KW"/>
</dbReference>
<evidence type="ECO:0000256" key="2">
    <source>
        <dbReference type="SAM" id="Phobius"/>
    </source>
</evidence>
<keyword evidence="2" id="KW-0472">Membrane</keyword>
<dbReference type="Proteomes" id="UP001597042">
    <property type="component" value="Unassembled WGS sequence"/>
</dbReference>
<feature type="domain" description="Acyltransferase 3" evidence="3">
    <location>
        <begin position="23"/>
        <end position="358"/>
    </location>
</feature>
<sequence>MTLVAPRPRTADRPRSETRRDGAVDLARAASLIVVVLLHAMMVGVSMVDGMPVFENAMQSWEGFPAATWVVQVMPLFFVLGGYSSYMDWTRRHASGQGYTRYVRTRVGRLIAPAIGALAATAILLAGLTIAGVPAGVVSEAGFRLSQPLWFLGVYLLCTILVPVAVAAHVRRPFLAIGVLAAGVVTVDVLRVATGVDGLGFVNLLFVWVLLQQVGFFMAEGFLGRLSPRPALVFGAMSFILLGVTVALGMYTGDLFEALNPPTGALVILGVAQASIFQAMRAPLRALSENAAVAAAARWIGARSMTIYAWHMLVLIGLAGVSLVIPAALPDVLSADWWSTRPAWLIVSLVAVGVVAAVAGRAEATKSASTSTSRGGIATTVVIAATAAAGIVVILVGGGSLAAWVVGLTLGRVALGAVSPEASPSQRRTLRR</sequence>
<feature type="transmembrane region" description="Helical" evidence="2">
    <location>
        <begin position="263"/>
        <end position="280"/>
    </location>
</feature>
<dbReference type="InterPro" id="IPR002656">
    <property type="entry name" value="Acyl_transf_3_dom"/>
</dbReference>
<dbReference type="RefSeq" id="WP_378751723.1">
    <property type="nucleotide sequence ID" value="NZ_JBHSSV010000006.1"/>
</dbReference>
<feature type="transmembrane region" description="Helical" evidence="2">
    <location>
        <begin position="402"/>
        <end position="422"/>
    </location>
</feature>
<name>A0ABW2ZNH2_9MICO</name>
<dbReference type="EC" id="2.3.1.-" evidence="4"/>
<keyword evidence="4" id="KW-0808">Transferase</keyword>
<dbReference type="EMBL" id="JBHTIM010000001">
    <property type="protein sequence ID" value="MFD0780050.1"/>
    <property type="molecule type" value="Genomic_DNA"/>
</dbReference>
<accession>A0ABW2ZNH2</accession>
<dbReference type="Pfam" id="PF01757">
    <property type="entry name" value="Acyl_transf_3"/>
    <property type="match status" value="1"/>
</dbReference>
<keyword evidence="2" id="KW-1133">Transmembrane helix</keyword>
<feature type="transmembrane region" description="Helical" evidence="2">
    <location>
        <begin position="231"/>
        <end position="251"/>
    </location>
</feature>
<evidence type="ECO:0000256" key="1">
    <source>
        <dbReference type="SAM" id="MobiDB-lite"/>
    </source>
</evidence>
<keyword evidence="2" id="KW-0812">Transmembrane</keyword>
<feature type="transmembrane region" description="Helical" evidence="2">
    <location>
        <begin position="199"/>
        <end position="219"/>
    </location>
</feature>
<gene>
    <name evidence="4" type="ORF">ACFQZV_01900</name>
</gene>
<feature type="transmembrane region" description="Helical" evidence="2">
    <location>
        <begin position="68"/>
        <end position="89"/>
    </location>
</feature>
<feature type="transmembrane region" description="Helical" evidence="2">
    <location>
        <begin position="110"/>
        <end position="137"/>
    </location>
</feature>
<evidence type="ECO:0000313" key="4">
    <source>
        <dbReference type="EMBL" id="MFD0780050.1"/>
    </source>
</evidence>
<comment type="caution">
    <text evidence="4">The sequence shown here is derived from an EMBL/GenBank/DDBJ whole genome shotgun (WGS) entry which is preliminary data.</text>
</comment>
<reference evidence="5" key="1">
    <citation type="journal article" date="2019" name="Int. J. Syst. Evol. Microbiol.">
        <title>The Global Catalogue of Microorganisms (GCM) 10K type strain sequencing project: providing services to taxonomists for standard genome sequencing and annotation.</title>
        <authorList>
            <consortium name="The Broad Institute Genomics Platform"/>
            <consortium name="The Broad Institute Genome Sequencing Center for Infectious Disease"/>
            <person name="Wu L."/>
            <person name="Ma J."/>
        </authorList>
    </citation>
    <scope>NUCLEOTIDE SEQUENCE [LARGE SCALE GENOMIC DNA]</scope>
    <source>
        <strain evidence="5">CCUG 50754</strain>
    </source>
</reference>
<feature type="transmembrane region" description="Helical" evidence="2">
    <location>
        <begin position="308"/>
        <end position="329"/>
    </location>
</feature>
<feature type="transmembrane region" description="Helical" evidence="2">
    <location>
        <begin position="149"/>
        <end position="167"/>
    </location>
</feature>
<feature type="region of interest" description="Disordered" evidence="1">
    <location>
        <begin position="1"/>
        <end position="20"/>
    </location>
</feature>
<feature type="transmembrane region" description="Helical" evidence="2">
    <location>
        <begin position="174"/>
        <end position="193"/>
    </location>
</feature>
<keyword evidence="5" id="KW-1185">Reference proteome</keyword>
<feature type="transmembrane region" description="Helical" evidence="2">
    <location>
        <begin position="341"/>
        <end position="364"/>
    </location>
</feature>
<organism evidence="4 5">
    <name type="scientific">Microbacterium koreense</name>
    <dbReference type="NCBI Taxonomy" id="323761"/>
    <lineage>
        <taxon>Bacteria</taxon>
        <taxon>Bacillati</taxon>
        <taxon>Actinomycetota</taxon>
        <taxon>Actinomycetes</taxon>
        <taxon>Micrococcales</taxon>
        <taxon>Microbacteriaceae</taxon>
        <taxon>Microbacterium</taxon>
    </lineage>
</organism>
<protein>
    <submittedName>
        <fullName evidence="4">Acyltransferase</fullName>
        <ecNumber evidence="4">2.3.1.-</ecNumber>
    </submittedName>
</protein>
<keyword evidence="4" id="KW-0012">Acyltransferase</keyword>
<evidence type="ECO:0000313" key="5">
    <source>
        <dbReference type="Proteomes" id="UP001597042"/>
    </source>
</evidence>
<proteinExistence type="predicted"/>
<evidence type="ECO:0000259" key="3">
    <source>
        <dbReference type="Pfam" id="PF01757"/>
    </source>
</evidence>
<feature type="compositionally biased region" description="Basic and acidic residues" evidence="1">
    <location>
        <begin position="9"/>
        <end position="20"/>
    </location>
</feature>